<comment type="cofactor">
    <cofactor evidence="1">
        <name>Zn(2+)</name>
        <dbReference type="ChEBI" id="CHEBI:29105"/>
    </cofactor>
</comment>
<dbReference type="InterPro" id="IPR028427">
    <property type="entry name" value="Met_Sox_Rdtase_MsrB"/>
</dbReference>
<gene>
    <name evidence="9" type="ORF">CYPRO_1219</name>
</gene>
<evidence type="ECO:0000259" key="8">
    <source>
        <dbReference type="PROSITE" id="PS51790"/>
    </source>
</evidence>
<dbReference type="InterPro" id="IPR011057">
    <property type="entry name" value="Mss4-like_sf"/>
</dbReference>
<dbReference type="InterPro" id="IPR002579">
    <property type="entry name" value="Met_Sox_Rdtase_MsrB_dom"/>
</dbReference>
<dbReference type="GO" id="GO:0033743">
    <property type="term" value="F:peptide-methionine (R)-S-oxide reductase activity"/>
    <property type="evidence" value="ECO:0007669"/>
    <property type="project" value="UniProtKB-EC"/>
</dbReference>
<dbReference type="PANTHER" id="PTHR10173:SF57">
    <property type="entry name" value="PEPTIDE-METHIONINE (R)-S-OXIDE REDUCTASE"/>
    <property type="match status" value="1"/>
</dbReference>
<keyword evidence="10" id="KW-1185">Reference proteome</keyword>
<dbReference type="GO" id="GO:0006979">
    <property type="term" value="P:response to oxidative stress"/>
    <property type="evidence" value="ECO:0007669"/>
    <property type="project" value="InterPro"/>
</dbReference>
<keyword evidence="5" id="KW-0862">Zinc</keyword>
<evidence type="ECO:0000313" key="10">
    <source>
        <dbReference type="Proteomes" id="UP000254808"/>
    </source>
</evidence>
<evidence type="ECO:0000256" key="1">
    <source>
        <dbReference type="ARBA" id="ARBA00001947"/>
    </source>
</evidence>
<accession>A0A345UJ30</accession>
<dbReference type="FunFam" id="2.170.150.20:FF:000001">
    <property type="entry name" value="Peptide methionine sulfoxide reductase MsrB"/>
    <property type="match status" value="1"/>
</dbReference>
<dbReference type="NCBIfam" id="TIGR00357">
    <property type="entry name" value="peptide-methionine (R)-S-oxide reductase MsrB"/>
    <property type="match status" value="1"/>
</dbReference>
<evidence type="ECO:0000256" key="2">
    <source>
        <dbReference type="ARBA" id="ARBA00007174"/>
    </source>
</evidence>
<dbReference type="EMBL" id="CP027806">
    <property type="protein sequence ID" value="AXJ00482.1"/>
    <property type="molecule type" value="Genomic_DNA"/>
</dbReference>
<dbReference type="GO" id="GO:0030091">
    <property type="term" value="P:protein repair"/>
    <property type="evidence" value="ECO:0007669"/>
    <property type="project" value="InterPro"/>
</dbReference>
<dbReference type="Gene3D" id="2.170.150.20">
    <property type="entry name" value="Peptide methionine sulfoxide reductase"/>
    <property type="match status" value="1"/>
</dbReference>
<evidence type="ECO:0000256" key="6">
    <source>
        <dbReference type="ARBA" id="ARBA00023002"/>
    </source>
</evidence>
<name>A0A345UJ30_9BACT</name>
<dbReference type="Proteomes" id="UP000254808">
    <property type="component" value="Chromosome"/>
</dbReference>
<dbReference type="KEGG" id="cprv:CYPRO_1219"/>
<dbReference type="EC" id="1.8.4.12" evidence="3"/>
<protein>
    <recommendedName>
        <fullName evidence="3">peptide-methionine (R)-S-oxide reductase</fullName>
        <ecNumber evidence="3">1.8.4.12</ecNumber>
    </recommendedName>
</protein>
<dbReference type="PROSITE" id="PS51790">
    <property type="entry name" value="MSRB"/>
    <property type="match status" value="1"/>
</dbReference>
<dbReference type="RefSeq" id="WP_114983760.1">
    <property type="nucleotide sequence ID" value="NZ_CP027806.1"/>
</dbReference>
<keyword evidence="4" id="KW-0479">Metal-binding</keyword>
<evidence type="ECO:0000256" key="7">
    <source>
        <dbReference type="ARBA" id="ARBA00048488"/>
    </source>
</evidence>
<dbReference type="PANTHER" id="PTHR10173">
    <property type="entry name" value="METHIONINE SULFOXIDE REDUCTASE"/>
    <property type="match status" value="1"/>
</dbReference>
<proteinExistence type="inferred from homology"/>
<keyword evidence="6" id="KW-0560">Oxidoreductase</keyword>
<dbReference type="SUPFAM" id="SSF51316">
    <property type="entry name" value="Mss4-like"/>
    <property type="match status" value="1"/>
</dbReference>
<evidence type="ECO:0000313" key="9">
    <source>
        <dbReference type="EMBL" id="AXJ00482.1"/>
    </source>
</evidence>
<dbReference type="Pfam" id="PF01641">
    <property type="entry name" value="SelR"/>
    <property type="match status" value="1"/>
</dbReference>
<sequence length="207" mass="24056">MNSFLTFRLILPVYLFLFFIGGCASGPEEERVPAELAFAEEAEAVQERPHLQVEPLSVEEIAAFRELTDRSVIDRVTRTEREWRELLTRAEYRILRNEGTELPWRNAYNSETREGIYYCRGCHHPLFSSEVKYDSRTGWPSFWEPLAKISTDYREDRSFFMVRTEVICARCDSHLGHVFDDGPEPTGLRYCMNSAAMIFVPQEVAAK</sequence>
<evidence type="ECO:0000256" key="5">
    <source>
        <dbReference type="ARBA" id="ARBA00022833"/>
    </source>
</evidence>
<comment type="catalytic activity">
    <reaction evidence="7">
        <text>L-methionyl-[protein] + [thioredoxin]-disulfide + H2O = L-methionyl-(R)-S-oxide-[protein] + [thioredoxin]-dithiol</text>
        <dbReference type="Rhea" id="RHEA:24164"/>
        <dbReference type="Rhea" id="RHEA-COMP:10698"/>
        <dbReference type="Rhea" id="RHEA-COMP:10700"/>
        <dbReference type="Rhea" id="RHEA-COMP:12313"/>
        <dbReference type="Rhea" id="RHEA-COMP:12314"/>
        <dbReference type="ChEBI" id="CHEBI:15377"/>
        <dbReference type="ChEBI" id="CHEBI:16044"/>
        <dbReference type="ChEBI" id="CHEBI:29950"/>
        <dbReference type="ChEBI" id="CHEBI:45764"/>
        <dbReference type="ChEBI" id="CHEBI:50058"/>
        <dbReference type="EC" id="1.8.4.12"/>
    </reaction>
</comment>
<dbReference type="GO" id="GO:0005737">
    <property type="term" value="C:cytoplasm"/>
    <property type="evidence" value="ECO:0007669"/>
    <property type="project" value="TreeGrafter"/>
</dbReference>
<reference evidence="9 10" key="1">
    <citation type="submission" date="2018-03" db="EMBL/GenBank/DDBJ databases">
        <title>Phenotypic and genomic properties of Cyclonatronum proteinivorum gen. nov., sp. nov., a haloalkaliphilic bacteroidete from soda lakes possessing Na+-translocating rhodopsin.</title>
        <authorList>
            <person name="Toshchakov S.V."/>
            <person name="Korzhenkov A."/>
            <person name="Samarov N.I."/>
            <person name="Kublanov I.V."/>
            <person name="Muntyan M.S."/>
            <person name="Sorokin D.Y."/>
        </authorList>
    </citation>
    <scope>NUCLEOTIDE SEQUENCE [LARGE SCALE GENOMIC DNA]</scope>
    <source>
        <strain evidence="9 10">Omega</strain>
    </source>
</reference>
<dbReference type="GO" id="GO:0046872">
    <property type="term" value="F:metal ion binding"/>
    <property type="evidence" value="ECO:0007669"/>
    <property type="project" value="UniProtKB-KW"/>
</dbReference>
<dbReference type="AlphaFoldDB" id="A0A345UJ30"/>
<evidence type="ECO:0000256" key="4">
    <source>
        <dbReference type="ARBA" id="ARBA00022723"/>
    </source>
</evidence>
<dbReference type="OrthoDB" id="4174719at2"/>
<comment type="similarity">
    <text evidence="2">Belongs to the MsrB Met sulfoxide reductase family.</text>
</comment>
<feature type="domain" description="MsrB" evidence="8">
    <location>
        <begin position="80"/>
        <end position="202"/>
    </location>
</feature>
<evidence type="ECO:0000256" key="3">
    <source>
        <dbReference type="ARBA" id="ARBA00012499"/>
    </source>
</evidence>
<organism evidence="9 10">
    <name type="scientific">Cyclonatronum proteinivorum</name>
    <dbReference type="NCBI Taxonomy" id="1457365"/>
    <lineage>
        <taxon>Bacteria</taxon>
        <taxon>Pseudomonadati</taxon>
        <taxon>Balneolota</taxon>
        <taxon>Balneolia</taxon>
        <taxon>Balneolales</taxon>
        <taxon>Cyclonatronaceae</taxon>
        <taxon>Cyclonatronum</taxon>
    </lineage>
</organism>